<dbReference type="eggNOG" id="COG1502">
    <property type="taxonomic scope" value="Bacteria"/>
</dbReference>
<name>A0A077ECR9_9FLAO</name>
<evidence type="ECO:0000313" key="2">
    <source>
        <dbReference type="Proteomes" id="UP000028933"/>
    </source>
</evidence>
<evidence type="ECO:0000313" key="1">
    <source>
        <dbReference type="EMBL" id="AIL45272.1"/>
    </source>
</evidence>
<evidence type="ECO:0008006" key="3">
    <source>
        <dbReference type="Google" id="ProtNLM"/>
    </source>
</evidence>
<dbReference type="EMBL" id="CP007547">
    <property type="protein sequence ID" value="AIL45272.1"/>
    <property type="molecule type" value="Genomic_DNA"/>
</dbReference>
<protein>
    <recommendedName>
        <fullName evidence="3">Phospholipase D-like domain-containing protein</fullName>
    </recommendedName>
</protein>
<reference evidence="1" key="1">
    <citation type="journal article" date="2013" name="Lancet">
        <title>First case of E anophelis outbreak in an intensive-care unit.</title>
        <authorList>
            <person name="Teo J."/>
            <person name="Tan S.Y."/>
            <person name="Tay M."/>
            <person name="Ding Y."/>
            <person name="Kjelleberg S."/>
            <person name="Givskov M."/>
            <person name="Lin R.T."/>
            <person name="Yang L."/>
        </authorList>
    </citation>
    <scope>NUCLEOTIDE SEQUENCE [LARGE SCALE GENOMIC DNA]</scope>
    <source>
        <strain evidence="1">NUHP1</strain>
    </source>
</reference>
<accession>A0A077ECR9</accession>
<dbReference type="HOGENOM" id="CLU_084490_0_0_10"/>
<dbReference type="STRING" id="1338011.BD94_1497"/>
<dbReference type="SUPFAM" id="SSF56024">
    <property type="entry name" value="Phospholipase D/nuclease"/>
    <property type="match status" value="1"/>
</dbReference>
<proteinExistence type="predicted"/>
<gene>
    <name evidence="1" type="ORF">BD94_1497</name>
</gene>
<sequence>MNFLTGKELNEKIYDTIYNSEKYLLILSPFIQLDPYFKNEVFKTHLNNSNVHIIIGFGKNENNVNKSFGKEDFGYFTQFPNITIVYIPNLHAKYYGNENKSVVTSMNLIDYSFINNIEFGVYSEKKLISINQNSFFESAVSTCFNIVEEEGYTIFVKRPKYEKRSIFAKNYVGSEVELNYIEDLIKFGQVSKRRLSDFTNEKYVNIALKDQRRSREEYHVENTSKQTKIISNKGYCIRCRTTIKLDLEKPLCWDCYKTWSVYEDPFYKEKFCISCGKENNTNFNKPACLTCFKELKKK</sequence>
<dbReference type="RefSeq" id="WP_024566250.1">
    <property type="nucleotide sequence ID" value="NZ_CP007547.1"/>
</dbReference>
<dbReference type="Proteomes" id="UP000028933">
    <property type="component" value="Chromosome"/>
</dbReference>
<dbReference type="KEGG" id="eao:BD94_1497"/>
<organism evidence="1 2">
    <name type="scientific">Elizabethkingia anophelis NUHP1</name>
    <dbReference type="NCBI Taxonomy" id="1338011"/>
    <lineage>
        <taxon>Bacteria</taxon>
        <taxon>Pseudomonadati</taxon>
        <taxon>Bacteroidota</taxon>
        <taxon>Flavobacteriia</taxon>
        <taxon>Flavobacteriales</taxon>
        <taxon>Weeksellaceae</taxon>
        <taxon>Elizabethkingia</taxon>
    </lineage>
</organism>
<dbReference type="AlphaFoldDB" id="A0A077ECR9"/>
<reference evidence="1" key="2">
    <citation type="journal article" date="2015" name="Genome Biol. Evol.">
        <title>Complete Genome Sequence and Transcriptomic Analysis of the Novel Pathogen Elizabethkingia anophelis in Response to Oxidative Stress.</title>
        <authorList>
            <person name="Li Y."/>
            <person name="Liu Y."/>
            <person name="Chew S.C."/>
            <person name="Tay M."/>
            <person name="Salido M.M."/>
            <person name="Teo J."/>
            <person name="Lauro F.M."/>
            <person name="Givskov M."/>
            <person name="Yang L."/>
        </authorList>
    </citation>
    <scope>NUCLEOTIDE SEQUENCE</scope>
    <source>
        <strain evidence="1">NUHP1</strain>
    </source>
</reference>